<sequence length="199" mass="21670">MKSICIFAGSSFGNDVEYVGRARELGKIMAEKGFSIVYGGSKNGLMGEIANGVLSHGGEVIGIMPRGLIKGENVHSQLTKLIEVDTMHERKAKMSELADGYIALPGGLGTFEELFEVLCWAQIGIHHKPIGVLNVNGYYDPLLSLINHSIQKGFSSETHQSIISSSSNPETLLSLMSNYVPMDVEYKWNHQSVGLEKGK</sequence>
<dbReference type="EC" id="3.2.2.n1" evidence="2"/>
<gene>
    <name evidence="3" type="ORF">NDK43_31560</name>
</gene>
<protein>
    <recommendedName>
        <fullName evidence="2">Cytokinin riboside 5'-monophosphate phosphoribohydrolase</fullName>
        <ecNumber evidence="2">3.2.2.n1</ecNumber>
    </recommendedName>
</protein>
<evidence type="ECO:0000313" key="3">
    <source>
        <dbReference type="EMBL" id="MCM2536001.1"/>
    </source>
</evidence>
<evidence type="ECO:0000313" key="4">
    <source>
        <dbReference type="Proteomes" id="UP001523262"/>
    </source>
</evidence>
<keyword evidence="2" id="KW-0378">Hydrolase</keyword>
<dbReference type="Proteomes" id="UP001523262">
    <property type="component" value="Unassembled WGS sequence"/>
</dbReference>
<dbReference type="NCBIfam" id="TIGR00730">
    <property type="entry name" value="Rossman fold protein, TIGR00730 family"/>
    <property type="match status" value="1"/>
</dbReference>
<organism evidence="3 4">
    <name type="scientific">Neobacillus pocheonensis</name>
    <dbReference type="NCBI Taxonomy" id="363869"/>
    <lineage>
        <taxon>Bacteria</taxon>
        <taxon>Bacillati</taxon>
        <taxon>Bacillota</taxon>
        <taxon>Bacilli</taxon>
        <taxon>Bacillales</taxon>
        <taxon>Bacillaceae</taxon>
        <taxon>Neobacillus</taxon>
    </lineage>
</organism>
<dbReference type="EMBL" id="JAMQCR010000003">
    <property type="protein sequence ID" value="MCM2536001.1"/>
    <property type="molecule type" value="Genomic_DNA"/>
</dbReference>
<keyword evidence="2" id="KW-0203">Cytokinin biosynthesis</keyword>
<dbReference type="PANTHER" id="PTHR31223">
    <property type="entry name" value="LOG FAMILY PROTEIN YJL055W"/>
    <property type="match status" value="1"/>
</dbReference>
<name>A0ABT0WI57_9BACI</name>
<evidence type="ECO:0000256" key="2">
    <source>
        <dbReference type="RuleBase" id="RU363015"/>
    </source>
</evidence>
<dbReference type="InterPro" id="IPR005269">
    <property type="entry name" value="LOG"/>
</dbReference>
<keyword evidence="4" id="KW-1185">Reference proteome</keyword>
<dbReference type="Pfam" id="PF03641">
    <property type="entry name" value="Lysine_decarbox"/>
    <property type="match status" value="1"/>
</dbReference>
<reference evidence="3 4" key="1">
    <citation type="submission" date="2022-06" db="EMBL/GenBank/DDBJ databases">
        <authorList>
            <person name="Jeon C.O."/>
        </authorList>
    </citation>
    <scope>NUCLEOTIDE SEQUENCE [LARGE SCALE GENOMIC DNA]</scope>
    <source>
        <strain evidence="3 4">KCTC 13943</strain>
    </source>
</reference>
<comment type="caution">
    <text evidence="3">The sequence shown here is derived from an EMBL/GenBank/DDBJ whole genome shotgun (WGS) entry which is preliminary data.</text>
</comment>
<dbReference type="Gene3D" id="3.40.50.450">
    <property type="match status" value="1"/>
</dbReference>
<dbReference type="PANTHER" id="PTHR31223:SF70">
    <property type="entry name" value="LOG FAMILY PROTEIN YJL055W"/>
    <property type="match status" value="1"/>
</dbReference>
<dbReference type="InterPro" id="IPR031100">
    <property type="entry name" value="LOG_fam"/>
</dbReference>
<comment type="similarity">
    <text evidence="1 2">Belongs to the LOG family.</text>
</comment>
<proteinExistence type="inferred from homology"/>
<accession>A0ABT0WI57</accession>
<evidence type="ECO:0000256" key="1">
    <source>
        <dbReference type="ARBA" id="ARBA00006763"/>
    </source>
</evidence>
<dbReference type="SUPFAM" id="SSF102405">
    <property type="entry name" value="MCP/YpsA-like"/>
    <property type="match status" value="1"/>
</dbReference>